<organism evidence="1">
    <name type="scientific">marine sediment metagenome</name>
    <dbReference type="NCBI Taxonomy" id="412755"/>
    <lineage>
        <taxon>unclassified sequences</taxon>
        <taxon>metagenomes</taxon>
        <taxon>ecological metagenomes</taxon>
    </lineage>
</organism>
<dbReference type="EMBL" id="LAZR01051788">
    <property type="protein sequence ID" value="KKK84414.1"/>
    <property type="molecule type" value="Genomic_DNA"/>
</dbReference>
<name>A0A0F9B195_9ZZZZ</name>
<evidence type="ECO:0000313" key="1">
    <source>
        <dbReference type="EMBL" id="KKK84414.1"/>
    </source>
</evidence>
<proteinExistence type="predicted"/>
<dbReference type="AlphaFoldDB" id="A0A0F9B195"/>
<reference evidence="1" key="1">
    <citation type="journal article" date="2015" name="Nature">
        <title>Complex archaea that bridge the gap between prokaryotes and eukaryotes.</title>
        <authorList>
            <person name="Spang A."/>
            <person name="Saw J.H."/>
            <person name="Jorgensen S.L."/>
            <person name="Zaremba-Niedzwiedzka K."/>
            <person name="Martijn J."/>
            <person name="Lind A.E."/>
            <person name="van Eijk R."/>
            <person name="Schleper C."/>
            <person name="Guy L."/>
            <person name="Ettema T.J."/>
        </authorList>
    </citation>
    <scope>NUCLEOTIDE SEQUENCE</scope>
</reference>
<gene>
    <name evidence="1" type="ORF">LCGC14_2783570</name>
</gene>
<accession>A0A0F9B195</accession>
<comment type="caution">
    <text evidence="1">The sequence shown here is derived from an EMBL/GenBank/DDBJ whole genome shotgun (WGS) entry which is preliminary data.</text>
</comment>
<protein>
    <submittedName>
        <fullName evidence="1">Uncharacterized protein</fullName>
    </submittedName>
</protein>
<sequence>MGMSMDRYFNRQGEPIDLMSWSKSFENIDEKRVRETTLPDGKWISTVWLGLNHNFCSSGPPLIFETMVFPKEGEYGELDCNRYSTEEEAIAGHEAMVERHKP</sequence>